<dbReference type="PANTHER" id="PTHR48111">
    <property type="entry name" value="REGULATOR OF RPOS"/>
    <property type="match status" value="1"/>
</dbReference>
<dbReference type="InterPro" id="IPR001867">
    <property type="entry name" value="OmpR/PhoB-type_DNA-bd"/>
</dbReference>
<dbReference type="EMBL" id="JASITI010000013">
    <property type="protein sequence ID" value="MDK9496566.1"/>
    <property type="molecule type" value="Genomic_DNA"/>
</dbReference>
<dbReference type="Pfam" id="PF00072">
    <property type="entry name" value="Response_reg"/>
    <property type="match status" value="1"/>
</dbReference>
<dbReference type="CDD" id="cd00383">
    <property type="entry name" value="trans_reg_C"/>
    <property type="match status" value="1"/>
</dbReference>
<dbReference type="PROSITE" id="PS50110">
    <property type="entry name" value="RESPONSE_REGULATORY"/>
    <property type="match status" value="1"/>
</dbReference>
<gene>
    <name evidence="7" type="ORF">QEZ40_001148</name>
</gene>
<organism evidence="7 8">
    <name type="scientific">Streptomyces katrae</name>
    <dbReference type="NCBI Taxonomy" id="68223"/>
    <lineage>
        <taxon>Bacteria</taxon>
        <taxon>Bacillati</taxon>
        <taxon>Actinomycetota</taxon>
        <taxon>Actinomycetes</taxon>
        <taxon>Kitasatosporales</taxon>
        <taxon>Streptomycetaceae</taxon>
        <taxon>Streptomyces</taxon>
    </lineage>
</organism>
<dbReference type="PANTHER" id="PTHR48111:SF36">
    <property type="entry name" value="TRANSCRIPTIONAL REGULATORY PROTEIN CUTR"/>
    <property type="match status" value="1"/>
</dbReference>
<dbReference type="Gene3D" id="3.40.50.2300">
    <property type="match status" value="1"/>
</dbReference>
<feature type="modified residue" description="4-aspartylphosphate" evidence="2">
    <location>
        <position position="51"/>
    </location>
</feature>
<dbReference type="RefSeq" id="WP_285342114.1">
    <property type="nucleotide sequence ID" value="NZ_JASITI010000013.1"/>
</dbReference>
<accession>A0ABT7GTK6</accession>
<feature type="region of interest" description="Disordered" evidence="4">
    <location>
        <begin position="221"/>
        <end position="240"/>
    </location>
</feature>
<proteinExistence type="predicted"/>
<feature type="domain" description="OmpR/PhoB-type" evidence="6">
    <location>
        <begin position="124"/>
        <end position="219"/>
    </location>
</feature>
<evidence type="ECO:0000256" key="3">
    <source>
        <dbReference type="PROSITE-ProRule" id="PRU01091"/>
    </source>
</evidence>
<evidence type="ECO:0000256" key="2">
    <source>
        <dbReference type="PROSITE-ProRule" id="PRU00169"/>
    </source>
</evidence>
<dbReference type="InterPro" id="IPR036388">
    <property type="entry name" value="WH-like_DNA-bd_sf"/>
</dbReference>
<dbReference type="Gene3D" id="1.10.10.10">
    <property type="entry name" value="Winged helix-like DNA-binding domain superfamily/Winged helix DNA-binding domain"/>
    <property type="match status" value="1"/>
</dbReference>
<dbReference type="InterPro" id="IPR039420">
    <property type="entry name" value="WalR-like"/>
</dbReference>
<evidence type="ECO:0000256" key="4">
    <source>
        <dbReference type="SAM" id="MobiDB-lite"/>
    </source>
</evidence>
<dbReference type="SMART" id="SM00448">
    <property type="entry name" value="REC"/>
    <property type="match status" value="1"/>
</dbReference>
<protein>
    <submittedName>
        <fullName evidence="7">Response regulator transcription factor</fullName>
    </submittedName>
</protein>
<dbReference type="Pfam" id="PF00486">
    <property type="entry name" value="Trans_reg_C"/>
    <property type="match status" value="1"/>
</dbReference>
<dbReference type="SMART" id="SM00862">
    <property type="entry name" value="Trans_reg_C"/>
    <property type="match status" value="1"/>
</dbReference>
<reference evidence="7 8" key="1">
    <citation type="submission" date="2023-05" db="EMBL/GenBank/DDBJ databases">
        <title>Sequencing and Assembly of Streptomyces sp. NP73.</title>
        <authorList>
            <person name="Konwar A.N."/>
            <person name="Saikia K."/>
            <person name="Thakur D."/>
        </authorList>
    </citation>
    <scope>NUCLEOTIDE SEQUENCE [LARGE SCALE GENOMIC DNA]</scope>
    <source>
        <strain evidence="7 8">NP73</strain>
    </source>
</reference>
<evidence type="ECO:0000259" key="5">
    <source>
        <dbReference type="PROSITE" id="PS50110"/>
    </source>
</evidence>
<keyword evidence="2" id="KW-0597">Phosphoprotein</keyword>
<dbReference type="InterPro" id="IPR001789">
    <property type="entry name" value="Sig_transdc_resp-reg_receiver"/>
</dbReference>
<feature type="domain" description="Response regulatory" evidence="5">
    <location>
        <begin position="2"/>
        <end position="116"/>
    </location>
</feature>
<comment type="caution">
    <text evidence="7">The sequence shown here is derived from an EMBL/GenBank/DDBJ whole genome shotgun (WGS) entry which is preliminary data.</text>
</comment>
<evidence type="ECO:0000313" key="8">
    <source>
        <dbReference type="Proteomes" id="UP001223390"/>
    </source>
</evidence>
<feature type="DNA-binding region" description="OmpR/PhoB-type" evidence="3">
    <location>
        <begin position="124"/>
        <end position="219"/>
    </location>
</feature>
<evidence type="ECO:0000256" key="1">
    <source>
        <dbReference type="ARBA" id="ARBA00023125"/>
    </source>
</evidence>
<dbReference type="Proteomes" id="UP001223390">
    <property type="component" value="Unassembled WGS sequence"/>
</dbReference>
<keyword evidence="1 3" id="KW-0238">DNA-binding</keyword>
<dbReference type="InterPro" id="IPR011006">
    <property type="entry name" value="CheY-like_superfamily"/>
</dbReference>
<dbReference type="Gene3D" id="6.10.250.690">
    <property type="match status" value="1"/>
</dbReference>
<evidence type="ECO:0000259" key="6">
    <source>
        <dbReference type="PROSITE" id="PS51755"/>
    </source>
</evidence>
<dbReference type="PROSITE" id="PS51755">
    <property type="entry name" value="OMPR_PHOB"/>
    <property type="match status" value="1"/>
</dbReference>
<sequence>MRILVVEDEEFLREMIAEGLRRDALAVDEAGDGLEALRRLRLGEYDVLVLDRDLPGLHGDEVCRQVVRERLLTRVLMLTASGTVRDRVEGLGLGADDYLTKPFAYDELLARVLALGRRAHPALPPVLERAGIALDTARRAASRDGHRLALSRKEFAVLEALLRAEGAVLSSDDLIERVWEEDTGYRTNAVRVTLSKLRAKLGEPPLIETVPGEGYRIAAAGPAARSAAGPAAPGQSSGPR</sequence>
<evidence type="ECO:0000313" key="7">
    <source>
        <dbReference type="EMBL" id="MDK9496566.1"/>
    </source>
</evidence>
<keyword evidence="8" id="KW-1185">Reference proteome</keyword>
<dbReference type="SUPFAM" id="SSF52172">
    <property type="entry name" value="CheY-like"/>
    <property type="match status" value="1"/>
</dbReference>
<name>A0ABT7GTK6_9ACTN</name>